<dbReference type="AlphaFoldDB" id="A0A645C4J5"/>
<proteinExistence type="predicted"/>
<organism evidence="1">
    <name type="scientific">bioreactor metagenome</name>
    <dbReference type="NCBI Taxonomy" id="1076179"/>
    <lineage>
        <taxon>unclassified sequences</taxon>
        <taxon>metagenomes</taxon>
        <taxon>ecological metagenomes</taxon>
    </lineage>
</organism>
<dbReference type="EMBL" id="VSSQ01024767">
    <property type="protein sequence ID" value="MPM72475.1"/>
    <property type="molecule type" value="Genomic_DNA"/>
</dbReference>
<name>A0A645C4J5_9ZZZZ</name>
<protein>
    <submittedName>
        <fullName evidence="1">Uncharacterized protein</fullName>
    </submittedName>
</protein>
<reference evidence="1" key="1">
    <citation type="submission" date="2019-08" db="EMBL/GenBank/DDBJ databases">
        <authorList>
            <person name="Kucharzyk K."/>
            <person name="Murdoch R.W."/>
            <person name="Higgins S."/>
            <person name="Loffler F."/>
        </authorList>
    </citation>
    <scope>NUCLEOTIDE SEQUENCE</scope>
</reference>
<comment type="caution">
    <text evidence="1">The sequence shown here is derived from an EMBL/GenBank/DDBJ whole genome shotgun (WGS) entry which is preliminary data.</text>
</comment>
<sequence length="143" mass="16223">MPDLDFNVKHLPKDLNSRKHVPVKGTQGSNIKCGNASSSFRFLFKDAVKNREYCGFGLARPCGSYQKSMLAVHYVRKCPFLRLCGFCKPQCIQCALNFRVESIEYIIECHFSKAHFDAAVADAALKPQQENSESWHSEKHVQP</sequence>
<gene>
    <name evidence="1" type="ORF">SDC9_119451</name>
</gene>
<accession>A0A645C4J5</accession>
<evidence type="ECO:0000313" key="1">
    <source>
        <dbReference type="EMBL" id="MPM72475.1"/>
    </source>
</evidence>